<name>A0A4R4KJ85_9BACT</name>
<dbReference type="OrthoDB" id="5918473at2"/>
<dbReference type="AlphaFoldDB" id="A0A4R4KJ85"/>
<evidence type="ECO:0000313" key="2">
    <source>
        <dbReference type="Proteomes" id="UP000295706"/>
    </source>
</evidence>
<comment type="caution">
    <text evidence="1">The sequence shown here is derived from an EMBL/GenBank/DDBJ whole genome shotgun (WGS) entry which is preliminary data.</text>
</comment>
<accession>A0A4R4KJ85</accession>
<reference evidence="1 2" key="1">
    <citation type="submission" date="2019-02" db="EMBL/GenBank/DDBJ databases">
        <title>Arundinibacter roseus gen. nov., sp. nov., a new member of the family Cytophagaceae.</title>
        <authorList>
            <person name="Szuroczki S."/>
            <person name="Khayer B."/>
            <person name="Sproer C."/>
            <person name="Toumi M."/>
            <person name="Szabo A."/>
            <person name="Felfoldi T."/>
            <person name="Schumann P."/>
            <person name="Toth E."/>
        </authorList>
    </citation>
    <scope>NUCLEOTIDE SEQUENCE [LARGE SCALE GENOMIC DNA]</scope>
    <source>
        <strain evidence="1 2">DMA-k-7a</strain>
    </source>
</reference>
<organism evidence="1 2">
    <name type="scientific">Arundinibacter roseus</name>
    <dbReference type="NCBI Taxonomy" id="2070510"/>
    <lineage>
        <taxon>Bacteria</taxon>
        <taxon>Pseudomonadati</taxon>
        <taxon>Bacteroidota</taxon>
        <taxon>Cytophagia</taxon>
        <taxon>Cytophagales</taxon>
        <taxon>Spirosomataceae</taxon>
        <taxon>Arundinibacter</taxon>
    </lineage>
</organism>
<evidence type="ECO:0008006" key="3">
    <source>
        <dbReference type="Google" id="ProtNLM"/>
    </source>
</evidence>
<keyword evidence="2" id="KW-1185">Reference proteome</keyword>
<dbReference type="EMBL" id="SMJU01000004">
    <property type="protein sequence ID" value="TDB66932.1"/>
    <property type="molecule type" value="Genomic_DNA"/>
</dbReference>
<sequence length="257" mass="30093">MIRLNNRATLPPPSILSVDGVAAIKKLNSKFENGFVDFKSEDFEKSIYGHPSVKTILIESQAYKCCFCESKIGHIEEGDVEHFRPKSGWVQDEETINKPGYYWLAYSWDNLLLSCSKCNRRHKKNLFPLMPDSIRARSHHEDYTTEEPVFIHPFKENPEQFIEFREEIPVGIDTFGRGNMTIDKLGLDRELLNEQRRDKLRIVRDLYNIARAIPDTTHEIKAEAKRCILKYYNDSLQDSCEYASMLRCFFRKNPIDF</sequence>
<proteinExistence type="predicted"/>
<evidence type="ECO:0000313" key="1">
    <source>
        <dbReference type="EMBL" id="TDB66932.1"/>
    </source>
</evidence>
<gene>
    <name evidence="1" type="ORF">EZE20_07365</name>
</gene>
<dbReference type="Proteomes" id="UP000295706">
    <property type="component" value="Unassembled WGS sequence"/>
</dbReference>
<protein>
    <recommendedName>
        <fullName evidence="3">TIGR02646 family protein</fullName>
    </recommendedName>
</protein>
<dbReference type="Gene3D" id="1.10.30.50">
    <property type="match status" value="1"/>
</dbReference>
<dbReference type="RefSeq" id="WP_132116071.1">
    <property type="nucleotide sequence ID" value="NZ_SMJU01000004.1"/>
</dbReference>